<gene>
    <name evidence="2" type="ORF">E7Z73_04915</name>
</gene>
<dbReference type="Pfam" id="PF08350">
    <property type="entry name" value="FilR1_middle"/>
    <property type="match status" value="1"/>
</dbReference>
<dbReference type="Proteomes" id="UP000762703">
    <property type="component" value="Unassembled WGS sequence"/>
</dbReference>
<reference evidence="2" key="1">
    <citation type="submission" date="2019-04" db="EMBL/GenBank/DDBJ databases">
        <title>Evolution of Biomass-Degrading Anaerobic Consortia Revealed by Metagenomics.</title>
        <authorList>
            <person name="Peng X."/>
        </authorList>
    </citation>
    <scope>NUCLEOTIDE SEQUENCE</scope>
    <source>
        <strain evidence="2">SIG12</strain>
    </source>
</reference>
<dbReference type="InterPro" id="IPR036388">
    <property type="entry name" value="WH-like_DNA-bd_sf"/>
</dbReference>
<name>A0A8T3VLK6_9EURY</name>
<evidence type="ECO:0000313" key="2">
    <source>
        <dbReference type="EMBL" id="MBE6505074.1"/>
    </source>
</evidence>
<accession>A0A8T3VLK6</accession>
<proteinExistence type="predicted"/>
<dbReference type="CDD" id="cd00090">
    <property type="entry name" value="HTH_ARSR"/>
    <property type="match status" value="1"/>
</dbReference>
<dbReference type="InterPro" id="IPR036390">
    <property type="entry name" value="WH_DNA-bd_sf"/>
</dbReference>
<dbReference type="PIRSF" id="PIRSF006692">
    <property type="entry name" value="TF_HTH_AF0396_prd"/>
    <property type="match status" value="1"/>
</dbReference>
<organism evidence="2 3">
    <name type="scientific">Methanobrevibacter millerae</name>
    <dbReference type="NCBI Taxonomy" id="230361"/>
    <lineage>
        <taxon>Archaea</taxon>
        <taxon>Methanobacteriati</taxon>
        <taxon>Methanobacteriota</taxon>
        <taxon>Methanomada group</taxon>
        <taxon>Methanobacteria</taxon>
        <taxon>Methanobacteriales</taxon>
        <taxon>Methanobacteriaceae</taxon>
        <taxon>Methanobrevibacter</taxon>
    </lineage>
</organism>
<evidence type="ECO:0000313" key="3">
    <source>
        <dbReference type="Proteomes" id="UP000762703"/>
    </source>
</evidence>
<dbReference type="RefSeq" id="WP_303736715.1">
    <property type="nucleotide sequence ID" value="NZ_SUTE01000037.1"/>
</dbReference>
<protein>
    <submittedName>
        <fullName evidence="2">DUF1724 domain-containing protein</fullName>
    </submittedName>
</protein>
<evidence type="ECO:0000259" key="1">
    <source>
        <dbReference type="Pfam" id="PF08350"/>
    </source>
</evidence>
<feature type="domain" description="Methanogenesis regulatory protein FilR1 middle" evidence="1">
    <location>
        <begin position="138"/>
        <end position="263"/>
    </location>
</feature>
<comment type="caution">
    <text evidence="2">The sequence shown here is derived from an EMBL/GenBank/DDBJ whole genome shotgun (WGS) entry which is preliminary data.</text>
</comment>
<sequence>MATRAIKNETREFKNVKYLLTSSMRTLILVVLYNNRKNLNEIRDELKKPSATILHGLKELEENNLVKKDKKYYTLTSNGYLLATNVIKLIDNWYTIEKNKYFWNNHDLQGIPENFLNKLYLLKDAEFISSSTSDLSNAFNRYIQLISTSKELKIILPIYSENHFKHFIKLLKNNQLEKLTIILNTKILKMMKRSRYLKKSLLEDKRVDIIEIYDDPKLFLTFSKDFMTLTLFFKDEHYDDSQIIVDKHKSAIRWGRDLFSYYKGDKNKTK</sequence>
<dbReference type="InterPro" id="IPR011991">
    <property type="entry name" value="ArsR-like_HTH"/>
</dbReference>
<dbReference type="InterPro" id="IPR013561">
    <property type="entry name" value="FilR1_middle_dom"/>
</dbReference>
<dbReference type="SUPFAM" id="SSF46785">
    <property type="entry name" value="Winged helix' DNA-binding domain"/>
    <property type="match status" value="1"/>
</dbReference>
<dbReference type="EMBL" id="SUTE01000037">
    <property type="protein sequence ID" value="MBE6505074.1"/>
    <property type="molecule type" value="Genomic_DNA"/>
</dbReference>
<dbReference type="AlphaFoldDB" id="A0A8T3VLK6"/>
<dbReference type="InterPro" id="IPR016490">
    <property type="entry name" value="Tscrpt_reg_HTH_AF0396-typ3"/>
</dbReference>
<dbReference type="Gene3D" id="1.10.10.10">
    <property type="entry name" value="Winged helix-like DNA-binding domain superfamily/Winged helix DNA-binding domain"/>
    <property type="match status" value="1"/>
</dbReference>